<dbReference type="Gene3D" id="3.40.30.10">
    <property type="entry name" value="Glutaredoxin"/>
    <property type="match status" value="1"/>
</dbReference>
<comment type="subcellular location">
    <subcellularLocation>
        <location evidence="1">Periplasm</location>
    </subcellularLocation>
</comment>
<evidence type="ECO:0000313" key="4">
    <source>
        <dbReference type="EMBL" id="CUI70133.1"/>
    </source>
</evidence>
<dbReference type="AlphaFoldDB" id="A0A0J6C3F7"/>
<dbReference type="Pfam" id="PF13098">
    <property type="entry name" value="Thioredoxin_2"/>
    <property type="match status" value="1"/>
</dbReference>
<dbReference type="CDD" id="cd03020">
    <property type="entry name" value="DsbA_DsbC_DsbG"/>
    <property type="match status" value="1"/>
</dbReference>
<dbReference type="InterPro" id="IPR009094">
    <property type="entry name" value="DiS-bond_isomerase_DsbC/G_N_sf"/>
</dbReference>
<accession>A0A0M7EPR7</accession>
<dbReference type="Proteomes" id="UP000053096">
    <property type="component" value="Unassembled WGS sequence"/>
</dbReference>
<comment type="function">
    <text evidence="1">Required for disulfide bond formation in some periplasmic proteins. Acts by transferring its disulfide bond to other proteins and is reduced in the process.</text>
</comment>
<dbReference type="PANTHER" id="PTHR35272">
    <property type="entry name" value="THIOL:DISULFIDE INTERCHANGE PROTEIN DSBC-RELATED"/>
    <property type="match status" value="1"/>
</dbReference>
<feature type="chain" id="PRO_5015366782" description="Thiol:disulfide interchange protein" evidence="1">
    <location>
        <begin position="26"/>
        <end position="257"/>
    </location>
</feature>
<dbReference type="EMBL" id="CYTV01000004">
    <property type="protein sequence ID" value="CUI70133.1"/>
    <property type="molecule type" value="Genomic_DNA"/>
</dbReference>
<dbReference type="NCBIfam" id="NF008657">
    <property type="entry name" value="PRK11657.1"/>
    <property type="match status" value="1"/>
</dbReference>
<gene>
    <name evidence="4" type="primary">dsbG</name>
    <name evidence="3" type="ORF">BBN53_16795</name>
    <name evidence="4" type="ORF">ERS370011_01816</name>
</gene>
<dbReference type="KEGG" id="bpdz:BBN53_16795"/>
<accession>A0A0J6C3F7</accession>
<comment type="similarity">
    <text evidence="1">Belongs to the thioredoxin family. DsbC subfamily.</text>
</comment>
<evidence type="ECO:0000313" key="5">
    <source>
        <dbReference type="Proteomes" id="UP000053096"/>
    </source>
</evidence>
<dbReference type="InterPro" id="IPR051470">
    <property type="entry name" value="Thiol:disulfide_interchange"/>
</dbReference>
<dbReference type="Gene3D" id="3.10.450.70">
    <property type="entry name" value="Disulphide bond isomerase, DsbC/G, N-terminal"/>
    <property type="match status" value="1"/>
</dbReference>
<dbReference type="InterPro" id="IPR033954">
    <property type="entry name" value="DiS-bond_Isoase_DsbC/G"/>
</dbReference>
<dbReference type="SUPFAM" id="SSF54423">
    <property type="entry name" value="DsbC/DsbG N-terminal domain-like"/>
    <property type="match status" value="1"/>
</dbReference>
<evidence type="ECO:0000313" key="6">
    <source>
        <dbReference type="Proteomes" id="UP000092950"/>
    </source>
</evidence>
<dbReference type="EMBL" id="CP016440">
    <property type="protein sequence ID" value="ANY17387.1"/>
    <property type="molecule type" value="Genomic_DNA"/>
</dbReference>
<dbReference type="RefSeq" id="WP_043213449.1">
    <property type="nucleotide sequence ID" value="NZ_CAJGUP010000202.1"/>
</dbReference>
<feature type="signal peptide" evidence="1">
    <location>
        <begin position="1"/>
        <end position="25"/>
    </location>
</feature>
<keyword evidence="1" id="KW-0676">Redox-active center</keyword>
<dbReference type="Proteomes" id="UP000092950">
    <property type="component" value="Chromosome"/>
</dbReference>
<dbReference type="OrthoDB" id="5298214at2"/>
<dbReference type="PANTHER" id="PTHR35272:SF4">
    <property type="entry name" value="THIOL:DISULFIDE INTERCHANGE PROTEIN DSBG"/>
    <property type="match status" value="1"/>
</dbReference>
<protein>
    <recommendedName>
        <fullName evidence="1">Thiol:disulfide interchange protein</fullName>
    </recommendedName>
</protein>
<dbReference type="GO" id="GO:0042597">
    <property type="term" value="C:periplasmic space"/>
    <property type="evidence" value="ECO:0007669"/>
    <property type="project" value="UniProtKB-SubCell"/>
</dbReference>
<dbReference type="InterPro" id="IPR036249">
    <property type="entry name" value="Thioredoxin-like_sf"/>
</dbReference>
<dbReference type="SUPFAM" id="SSF52833">
    <property type="entry name" value="Thioredoxin-like"/>
    <property type="match status" value="1"/>
</dbReference>
<evidence type="ECO:0000256" key="1">
    <source>
        <dbReference type="RuleBase" id="RU364038"/>
    </source>
</evidence>
<keyword evidence="1" id="KW-0732">Signal</keyword>
<reference evidence="3 6" key="2">
    <citation type="submission" date="2016-07" db="EMBL/GenBank/DDBJ databases">
        <title>Complete genome sequences of Bordetella pseudohinzii.</title>
        <authorList>
            <person name="Spilker T."/>
            <person name="Darrah R."/>
            <person name="LiPuma J.J."/>
        </authorList>
    </citation>
    <scope>NUCLEOTIDE SEQUENCE [LARGE SCALE GENOMIC DNA]</scope>
    <source>
        <strain evidence="3 6">HI4681</strain>
    </source>
</reference>
<organism evidence="4 5">
    <name type="scientific">Bordetella pseudohinzii</name>
    <dbReference type="NCBI Taxonomy" id="1331258"/>
    <lineage>
        <taxon>Bacteria</taxon>
        <taxon>Pseudomonadati</taxon>
        <taxon>Pseudomonadota</taxon>
        <taxon>Betaproteobacteria</taxon>
        <taxon>Burkholderiales</taxon>
        <taxon>Alcaligenaceae</taxon>
        <taxon>Bordetella</taxon>
    </lineage>
</organism>
<evidence type="ECO:0000313" key="3">
    <source>
        <dbReference type="EMBL" id="ANY17387.1"/>
    </source>
</evidence>
<reference evidence="4 5" key="1">
    <citation type="submission" date="2015-09" db="EMBL/GenBank/DDBJ databases">
        <authorList>
            <person name="Jackson K.R."/>
            <person name="Lunt B.L."/>
            <person name="Fisher J.N.B."/>
            <person name="Gardner A.V."/>
            <person name="Bailey M.E."/>
            <person name="Deus L.M."/>
            <person name="Earl A.S."/>
            <person name="Gibby P.D."/>
            <person name="Hartmann K.A."/>
            <person name="Liu J.E."/>
            <person name="Manci A.M."/>
            <person name="Nielsen D.A."/>
            <person name="Solomon M.B."/>
            <person name="Breakwell D.P."/>
            <person name="Burnett S.H."/>
            <person name="Grose J.H."/>
        </authorList>
    </citation>
    <scope>NUCLEOTIDE SEQUENCE [LARGE SCALE GENOMIC DNA]</scope>
    <source>
        <strain evidence="4 5">2789STDY5608636</strain>
    </source>
</reference>
<evidence type="ECO:0000259" key="2">
    <source>
        <dbReference type="Pfam" id="PF13098"/>
    </source>
</evidence>
<keyword evidence="1" id="KW-0574">Periplasm</keyword>
<name>A0A0J6C3F7_9BORD</name>
<feature type="domain" description="Thioredoxin-like fold" evidence="2">
    <location>
        <begin position="123"/>
        <end position="254"/>
    </location>
</feature>
<keyword evidence="6" id="KW-1185">Reference proteome</keyword>
<dbReference type="InterPro" id="IPR012336">
    <property type="entry name" value="Thioredoxin-like_fold"/>
</dbReference>
<sequence length="257" mass="27615">MFSTKSLVSALLGIAALGAAANGFAGEPERPAVIRALERQGLSHVQELGKVSGLRGYAGMAGQQPITIYVADDGNAIVGSRISPEGENLDEARVQELVAKPMGEAIWKQLDESTWVADGKARAPRVVYAFSDPNCPYCNRFWEAARPWVDAGKVQLRHIIVGVIRADSSTKAAAILGAPDRSAALLENERHFRQGGIKPAASVPAAIRDSLDNNQILMAELGFRGTPGILYKDEQGRVQRVNGMPRPEALERVLGPR</sequence>
<proteinExistence type="inferred from homology"/>